<dbReference type="PROSITE" id="PS00028">
    <property type="entry name" value="ZINC_FINGER_C2H2_1"/>
    <property type="match status" value="1"/>
</dbReference>
<accession>A0AAV9P7D7</accession>
<gene>
    <name evidence="10" type="ORF">LTR77_007929</name>
</gene>
<evidence type="ECO:0000256" key="1">
    <source>
        <dbReference type="ARBA" id="ARBA00004123"/>
    </source>
</evidence>
<dbReference type="GeneID" id="89929263"/>
<name>A0AAV9P7D7_9PEZI</name>
<dbReference type="CDD" id="cd12148">
    <property type="entry name" value="fungal_TF_MHR"/>
    <property type="match status" value="1"/>
</dbReference>
<dbReference type="RefSeq" id="XP_064657006.1">
    <property type="nucleotide sequence ID" value="XM_064805164.1"/>
</dbReference>
<dbReference type="InterPro" id="IPR007219">
    <property type="entry name" value="XnlR_reg_dom"/>
</dbReference>
<dbReference type="GO" id="GO:0000981">
    <property type="term" value="F:DNA-binding transcription factor activity, RNA polymerase II-specific"/>
    <property type="evidence" value="ECO:0007669"/>
    <property type="project" value="InterPro"/>
</dbReference>
<keyword evidence="5" id="KW-0862">Zinc</keyword>
<dbReference type="PANTHER" id="PTHR40626:SF12">
    <property type="entry name" value="RFEC"/>
    <property type="match status" value="1"/>
</dbReference>
<dbReference type="SMART" id="SM00355">
    <property type="entry name" value="ZnF_C2H2"/>
    <property type="match status" value="2"/>
</dbReference>
<dbReference type="EMBL" id="JAVRRT010000012">
    <property type="protein sequence ID" value="KAK5167198.1"/>
    <property type="molecule type" value="Genomic_DNA"/>
</dbReference>
<evidence type="ECO:0000256" key="4">
    <source>
        <dbReference type="ARBA" id="ARBA00022771"/>
    </source>
</evidence>
<dbReference type="GO" id="GO:0005634">
    <property type="term" value="C:nucleus"/>
    <property type="evidence" value="ECO:0007669"/>
    <property type="project" value="UniProtKB-SubCell"/>
</dbReference>
<evidence type="ECO:0000256" key="8">
    <source>
        <dbReference type="SAM" id="MobiDB-lite"/>
    </source>
</evidence>
<dbReference type="InterPro" id="IPR051059">
    <property type="entry name" value="VerF-like"/>
</dbReference>
<reference evidence="10 11" key="1">
    <citation type="submission" date="2023-08" db="EMBL/GenBank/DDBJ databases">
        <title>Black Yeasts Isolated from many extreme environments.</title>
        <authorList>
            <person name="Coleine C."/>
            <person name="Stajich J.E."/>
            <person name="Selbmann L."/>
        </authorList>
    </citation>
    <scope>NUCLEOTIDE SEQUENCE [LARGE SCALE GENOMIC DNA]</scope>
    <source>
        <strain evidence="10 11">CCFEE 5935</strain>
    </source>
</reference>
<dbReference type="InterPro" id="IPR036236">
    <property type="entry name" value="Znf_C2H2_sf"/>
</dbReference>
<feature type="compositionally biased region" description="Polar residues" evidence="8">
    <location>
        <begin position="79"/>
        <end position="100"/>
    </location>
</feature>
<feature type="compositionally biased region" description="Gly residues" evidence="8">
    <location>
        <begin position="55"/>
        <end position="64"/>
    </location>
</feature>
<dbReference type="GO" id="GO:0008270">
    <property type="term" value="F:zinc ion binding"/>
    <property type="evidence" value="ECO:0007669"/>
    <property type="project" value="UniProtKB-KW"/>
</dbReference>
<evidence type="ECO:0000256" key="3">
    <source>
        <dbReference type="ARBA" id="ARBA00022737"/>
    </source>
</evidence>
<keyword evidence="2" id="KW-0479">Metal-binding</keyword>
<evidence type="ECO:0000313" key="11">
    <source>
        <dbReference type="Proteomes" id="UP001337655"/>
    </source>
</evidence>
<dbReference type="GO" id="GO:0000785">
    <property type="term" value="C:chromatin"/>
    <property type="evidence" value="ECO:0007669"/>
    <property type="project" value="TreeGrafter"/>
</dbReference>
<keyword evidence="6" id="KW-0539">Nucleus</keyword>
<dbReference type="Pfam" id="PF04082">
    <property type="entry name" value="Fungal_trans"/>
    <property type="match status" value="1"/>
</dbReference>
<proteinExistence type="predicted"/>
<evidence type="ECO:0000256" key="2">
    <source>
        <dbReference type="ARBA" id="ARBA00022723"/>
    </source>
</evidence>
<evidence type="ECO:0000313" key="10">
    <source>
        <dbReference type="EMBL" id="KAK5167198.1"/>
    </source>
</evidence>
<feature type="region of interest" description="Disordered" evidence="8">
    <location>
        <begin position="878"/>
        <end position="900"/>
    </location>
</feature>
<evidence type="ECO:0000259" key="9">
    <source>
        <dbReference type="PROSITE" id="PS50157"/>
    </source>
</evidence>
<dbReference type="GO" id="GO:0006351">
    <property type="term" value="P:DNA-templated transcription"/>
    <property type="evidence" value="ECO:0007669"/>
    <property type="project" value="InterPro"/>
</dbReference>
<keyword evidence="11" id="KW-1185">Reference proteome</keyword>
<sequence length="1056" mass="115895">MDNQYNPNSYIAPYNPGNQQQQPLGSFGGLPPQHHQQESPSHATLPPLQSQNGGYQYGGMGFGHAGSQSQTPTTPHTPVSGSMNGSNSNAYQHMSTNPHQGSMLPPSSYHQAYSSQSMQYQSSSATSMPPTSASVGLPNLRPMPPGGMTGLPSLSTGGQLGQQPSFMQNEETPTHVVGSQGRRGILPSAPGRPNPPAQGTQQNTKSLIPQKDADGKFPCPHCNKTYLHAKHLKRHLLRHTGDRPYMCHLCKDTFSRSDILKRHFQKCSIRRGNPTGANHLAHQRRNTNGTNRLSMGQQDGPIGLAGLQEVSGNNYTDGMTASPTVNGDVSGRSSRANSIISPAQMSHRGSIAGLGILGSNAGQSDPMGSSAAYQPGMTAYSTPNSSGASTMHNNYAFNNPQMSGNVFNTQSQMPFLGHQSSRFGNSHENSPHQNGDGSGMPEWNRMFNSTGQDGFIGSQPANTSSQQIHVKTENETKPNFTMHDDMSSQSFLGSLYSHPNAFGSEYGENDHGILGFPNWSPDDPLQSKVDSLIQYCFPQGIEAAQGEQTAHLVRECLTLDNVKHFAEHYTSFHGHWPILHMPTFKITDANDGLVLAIICIGAIYSPKMSVAKTRQMMDFVHSTIMTNCTVYNRTMTGQIAGLGSSSWETDEMQALIILQVMMTWHGEPHQRQTARNELPAVVRTARAMGLCYATPPGHYAYSVLHFGQHHANAQVDVGSWRWHGWLEQERRNRALYMLFLSDAASVMYFNNVPQLDAFEIRLSLPADDAAWDAKDPESCASALGLYGPQAQIKNQSGTRRPRQPGMREAMRTLMDPSVNFQPSATNAYSKFVLIHALIVRIIACQKTVLLQQENAFQGFNMSGSTPATPLSQNDWLEQRSGSATSSGHVTPTDGLTSTTAAQQEKKRLDFALARWKRTWDSDMDLQYPPSSAQLRRFGFSRDGVHFFYLGRSFLQTHRATDWTAPPDVRFKQVMSYLKRIKSMVVGDNESKGQDIGSVGDIDEMYGVDDLTLDSEFITTSFATLWTFADDVTVKLLFKPYNSQIDSPVASVQTHSF</sequence>
<feature type="compositionally biased region" description="Polar residues" evidence="8">
    <location>
        <begin position="38"/>
        <end position="52"/>
    </location>
</feature>
<dbReference type="Gene3D" id="3.30.160.60">
    <property type="entry name" value="Classic Zinc Finger"/>
    <property type="match status" value="2"/>
</dbReference>
<organism evidence="10 11">
    <name type="scientific">Saxophila tyrrhenica</name>
    <dbReference type="NCBI Taxonomy" id="1690608"/>
    <lineage>
        <taxon>Eukaryota</taxon>
        <taxon>Fungi</taxon>
        <taxon>Dikarya</taxon>
        <taxon>Ascomycota</taxon>
        <taxon>Pezizomycotina</taxon>
        <taxon>Dothideomycetes</taxon>
        <taxon>Dothideomycetidae</taxon>
        <taxon>Mycosphaerellales</taxon>
        <taxon>Extremaceae</taxon>
        <taxon>Saxophila</taxon>
    </lineage>
</organism>
<feature type="compositionally biased region" description="Low complexity" evidence="8">
    <location>
        <begin position="107"/>
        <end position="134"/>
    </location>
</feature>
<keyword evidence="4 7" id="KW-0863">Zinc-finger</keyword>
<feature type="domain" description="C2H2-type" evidence="9">
    <location>
        <begin position="217"/>
        <end position="244"/>
    </location>
</feature>
<comment type="caution">
    <text evidence="10">The sequence shown here is derived from an EMBL/GenBank/DDBJ whole genome shotgun (WGS) entry which is preliminary data.</text>
</comment>
<keyword evidence="3" id="KW-0677">Repeat</keyword>
<dbReference type="PROSITE" id="PS50157">
    <property type="entry name" value="ZINC_FINGER_C2H2_2"/>
    <property type="match status" value="2"/>
</dbReference>
<dbReference type="SUPFAM" id="SSF57667">
    <property type="entry name" value="beta-beta-alpha zinc fingers"/>
    <property type="match status" value="1"/>
</dbReference>
<feature type="region of interest" description="Disordered" evidence="8">
    <location>
        <begin position="1"/>
        <end position="152"/>
    </location>
</feature>
<evidence type="ECO:0000256" key="6">
    <source>
        <dbReference type="ARBA" id="ARBA00023242"/>
    </source>
</evidence>
<feature type="region of interest" description="Disordered" evidence="8">
    <location>
        <begin position="177"/>
        <end position="212"/>
    </location>
</feature>
<dbReference type="AlphaFoldDB" id="A0AAV9P7D7"/>
<feature type="compositionally biased region" description="Polar residues" evidence="8">
    <location>
        <begin position="197"/>
        <end position="207"/>
    </location>
</feature>
<comment type="subcellular location">
    <subcellularLocation>
        <location evidence="1">Nucleus</location>
    </subcellularLocation>
</comment>
<feature type="domain" description="C2H2-type" evidence="9">
    <location>
        <begin position="245"/>
        <end position="275"/>
    </location>
</feature>
<evidence type="ECO:0000256" key="7">
    <source>
        <dbReference type="PROSITE-ProRule" id="PRU00042"/>
    </source>
</evidence>
<dbReference type="Proteomes" id="UP001337655">
    <property type="component" value="Unassembled WGS sequence"/>
</dbReference>
<protein>
    <recommendedName>
        <fullName evidence="9">C2H2-type domain-containing protein</fullName>
    </recommendedName>
</protein>
<dbReference type="InterPro" id="IPR013087">
    <property type="entry name" value="Znf_C2H2_type"/>
</dbReference>
<dbReference type="PANTHER" id="PTHR40626">
    <property type="entry name" value="MIP31509P"/>
    <property type="match status" value="1"/>
</dbReference>
<dbReference type="GO" id="GO:0000978">
    <property type="term" value="F:RNA polymerase II cis-regulatory region sequence-specific DNA binding"/>
    <property type="evidence" value="ECO:0007669"/>
    <property type="project" value="InterPro"/>
</dbReference>
<evidence type="ECO:0000256" key="5">
    <source>
        <dbReference type="ARBA" id="ARBA00022833"/>
    </source>
</evidence>